<name>A0A847R2T6_9GAMM</name>
<gene>
    <name evidence="2" type="ORF">HGG82_10920</name>
</gene>
<dbReference type="InterPro" id="IPR036388">
    <property type="entry name" value="WH-like_DNA-bd_sf"/>
</dbReference>
<evidence type="ECO:0000313" key="2">
    <source>
        <dbReference type="EMBL" id="NLQ18132.1"/>
    </source>
</evidence>
<dbReference type="EMBL" id="JABAEK010000010">
    <property type="protein sequence ID" value="NLQ18132.1"/>
    <property type="molecule type" value="Genomic_DNA"/>
</dbReference>
<dbReference type="GO" id="GO:0003677">
    <property type="term" value="F:DNA binding"/>
    <property type="evidence" value="ECO:0007669"/>
    <property type="project" value="InterPro"/>
</dbReference>
<comment type="caution">
    <text evidence="2">The sequence shown here is derived from an EMBL/GenBank/DDBJ whole genome shotgun (WGS) entry which is preliminary data.</text>
</comment>
<organism evidence="2 3">
    <name type="scientific">Marinomonas profundi</name>
    <dbReference type="NCBI Taxonomy" id="2726122"/>
    <lineage>
        <taxon>Bacteria</taxon>
        <taxon>Pseudomonadati</taxon>
        <taxon>Pseudomonadota</taxon>
        <taxon>Gammaproteobacteria</taxon>
        <taxon>Oceanospirillales</taxon>
        <taxon>Oceanospirillaceae</taxon>
        <taxon>Marinomonas</taxon>
    </lineage>
</organism>
<dbReference type="SMART" id="SM00421">
    <property type="entry name" value="HTH_LUXR"/>
    <property type="match status" value="1"/>
</dbReference>
<dbReference type="Proteomes" id="UP000586067">
    <property type="component" value="Unassembled WGS sequence"/>
</dbReference>
<evidence type="ECO:0000313" key="3">
    <source>
        <dbReference type="Proteomes" id="UP000586067"/>
    </source>
</evidence>
<dbReference type="AlphaFoldDB" id="A0A847R2T6"/>
<feature type="domain" description="HTH luxR-type" evidence="1">
    <location>
        <begin position="307"/>
        <end position="364"/>
    </location>
</feature>
<dbReference type="Gene3D" id="1.10.10.10">
    <property type="entry name" value="Winged helix-like DNA-binding domain superfamily/Winged helix DNA-binding domain"/>
    <property type="match status" value="1"/>
</dbReference>
<dbReference type="RefSeq" id="WP_168825598.1">
    <property type="nucleotide sequence ID" value="NZ_CP073013.1"/>
</dbReference>
<proteinExistence type="predicted"/>
<protein>
    <submittedName>
        <fullName evidence="2">LuxR family transcriptional regulator</fullName>
    </submittedName>
</protein>
<accession>A0A847R2T6</accession>
<dbReference type="Pfam" id="PF00196">
    <property type="entry name" value="GerE"/>
    <property type="match status" value="1"/>
</dbReference>
<dbReference type="InterPro" id="IPR016032">
    <property type="entry name" value="Sig_transdc_resp-reg_C-effctor"/>
</dbReference>
<evidence type="ECO:0000259" key="1">
    <source>
        <dbReference type="SMART" id="SM00421"/>
    </source>
</evidence>
<dbReference type="GO" id="GO:0006355">
    <property type="term" value="P:regulation of DNA-templated transcription"/>
    <property type="evidence" value="ECO:0007669"/>
    <property type="project" value="InterPro"/>
</dbReference>
<keyword evidence="3" id="KW-1185">Reference proteome</keyword>
<dbReference type="InterPro" id="IPR000792">
    <property type="entry name" value="Tscrpt_reg_LuxR_C"/>
</dbReference>
<reference evidence="2 3" key="1">
    <citation type="submission" date="2020-04" db="EMBL/GenBank/DDBJ databases">
        <title>Marinomonas sp. M1K-6 isolated from the deep seawater of the Mariana Trench.</title>
        <authorList>
            <person name="Li Y."/>
        </authorList>
    </citation>
    <scope>NUCLEOTIDE SEQUENCE [LARGE SCALE GENOMIC DNA]</scope>
    <source>
        <strain evidence="2 3">M1K-6</strain>
    </source>
</reference>
<sequence>MRSAPLIDLIDKIYERGFNHQDWNSVLKLLCQAIDAKSAGLFFINFQQQSFRVLGQHGLPDSFTPSYQLELGMQDATAVIMEKIPAGIAHGAIDHETSKKEHPDFYQNLLLPNKIGYISALNIRNDKRYFVGIGVHRSMKQSQFNKEELRVLERLYPHLKRVFEFSDRLERVKEKESMLISALSRIPLGIISVDATLNVYFSNALAETLLNGKSGIHIENDVLIAHKSTDQRLIQASINKILAGQAVLGSLQIRQNELKKPLTIMFKSIHPETDVVSPIDNNRGKVVLYLSHPELCSFTTIDTLQETYHLTTAEAQLALSLANGLTLHEVADHKNTSIQTVRSQLKSIFLKMKINSQAELIRCILSSAYNLTS</sequence>
<dbReference type="SUPFAM" id="SSF46894">
    <property type="entry name" value="C-terminal effector domain of the bipartite response regulators"/>
    <property type="match status" value="1"/>
</dbReference>